<reference evidence="2 3" key="1">
    <citation type="submission" date="2016-10" db="EMBL/GenBank/DDBJ databases">
        <authorList>
            <person name="de Groot N.N."/>
        </authorList>
    </citation>
    <scope>NUCLEOTIDE SEQUENCE [LARGE SCALE GENOMIC DNA]</scope>
    <source>
        <strain evidence="2 3">DSM 24015</strain>
    </source>
</reference>
<dbReference type="RefSeq" id="WP_092736559.1">
    <property type="nucleotide sequence ID" value="NZ_FNAS01000008.1"/>
</dbReference>
<evidence type="ECO:0000256" key="1">
    <source>
        <dbReference type="SAM" id="SignalP"/>
    </source>
</evidence>
<protein>
    <recommendedName>
        <fullName evidence="4">Flagellin biosynthesis protein FlgD</fullName>
    </recommendedName>
</protein>
<dbReference type="Pfam" id="PF10029">
    <property type="entry name" value="DUF2271"/>
    <property type="match status" value="1"/>
</dbReference>
<name>A0A1G7CM71_9FLAO</name>
<proteinExistence type="predicted"/>
<organism evidence="2 3">
    <name type="scientific">Riemerella columbipharyngis</name>
    <dbReference type="NCBI Taxonomy" id="1071918"/>
    <lineage>
        <taxon>Bacteria</taxon>
        <taxon>Pseudomonadati</taxon>
        <taxon>Bacteroidota</taxon>
        <taxon>Flavobacteriia</taxon>
        <taxon>Flavobacteriales</taxon>
        <taxon>Weeksellaceae</taxon>
        <taxon>Riemerella</taxon>
    </lineage>
</organism>
<gene>
    <name evidence="2" type="ORF">SAMN05421544_10882</name>
</gene>
<keyword evidence="1" id="KW-0732">Signal</keyword>
<dbReference type="STRING" id="1071918.SAMN05421544_10882"/>
<sequence length="159" mass="18043">MKVLKSILVLGILMAGSFDYAQTSTYKCMLQLKNYNSEDGAYIIASLVDAQGKYVKTLSVMGDERRWYHNLKEWYKFKKASKENVDAITGASVAAGNRAVKVFKIDDQYLNNGYKIKFESAVEENPYYSEDVSVPLSDEGLTQKYDGKGYIRFVKIVKN</sequence>
<feature type="signal peptide" evidence="1">
    <location>
        <begin position="1"/>
        <end position="21"/>
    </location>
</feature>
<accession>A0A1G7CM71</accession>
<evidence type="ECO:0008006" key="4">
    <source>
        <dbReference type="Google" id="ProtNLM"/>
    </source>
</evidence>
<keyword evidence="3" id="KW-1185">Reference proteome</keyword>
<evidence type="ECO:0000313" key="3">
    <source>
        <dbReference type="Proteomes" id="UP000198517"/>
    </source>
</evidence>
<evidence type="ECO:0000313" key="2">
    <source>
        <dbReference type="EMBL" id="SDE39830.1"/>
    </source>
</evidence>
<dbReference type="Proteomes" id="UP000198517">
    <property type="component" value="Unassembled WGS sequence"/>
</dbReference>
<dbReference type="EMBL" id="FNAS01000008">
    <property type="protein sequence ID" value="SDE39830.1"/>
    <property type="molecule type" value="Genomic_DNA"/>
</dbReference>
<dbReference type="AlphaFoldDB" id="A0A1G7CM71"/>
<feature type="chain" id="PRO_5011557329" description="Flagellin biosynthesis protein FlgD" evidence="1">
    <location>
        <begin position="22"/>
        <end position="159"/>
    </location>
</feature>
<dbReference type="InterPro" id="IPR014469">
    <property type="entry name" value="DUF2271"/>
</dbReference>
<dbReference type="OrthoDB" id="1430845at2"/>